<dbReference type="PANTHER" id="PTHR23259">
    <property type="entry name" value="RIDDLE"/>
    <property type="match status" value="1"/>
</dbReference>
<dbReference type="Proteomes" id="UP001652700">
    <property type="component" value="Unplaced"/>
</dbReference>
<evidence type="ECO:0000259" key="3">
    <source>
        <dbReference type="Pfam" id="PF01826"/>
    </source>
</evidence>
<evidence type="ECO:0000313" key="5">
    <source>
        <dbReference type="Proteomes" id="UP001652700"/>
    </source>
</evidence>
<feature type="domain" description="TIL" evidence="3">
    <location>
        <begin position="236"/>
        <end position="296"/>
    </location>
</feature>
<dbReference type="PANTHER" id="PTHR23259:SF70">
    <property type="entry name" value="ACCESSORY GLAND PROTEIN ACP62F-RELATED"/>
    <property type="match status" value="1"/>
</dbReference>
<dbReference type="Gene3D" id="2.10.25.10">
    <property type="entry name" value="Laminin"/>
    <property type="match status" value="8"/>
</dbReference>
<evidence type="ECO:0000256" key="2">
    <source>
        <dbReference type="ARBA" id="ARBA00023157"/>
    </source>
</evidence>
<dbReference type="InterPro" id="IPR036084">
    <property type="entry name" value="Ser_inhib-like_sf"/>
</dbReference>
<dbReference type="SUPFAM" id="SSF57567">
    <property type="entry name" value="Serine protease inhibitors"/>
    <property type="match status" value="4"/>
</dbReference>
<accession>A0ABM5KYZ6</accession>
<keyword evidence="2" id="KW-1015">Disulfide bond</keyword>
<dbReference type="EnsemblMetazoa" id="XM_050659452.1">
    <property type="protein sequence ID" value="XP_050515409.1"/>
    <property type="gene ID" value="LOC126890477"/>
</dbReference>
<dbReference type="InterPro" id="IPR051368">
    <property type="entry name" value="SerProtInhib-TIL_Domain"/>
</dbReference>
<keyword evidence="5" id="KW-1185">Reference proteome</keyword>
<dbReference type="CDD" id="cd19941">
    <property type="entry name" value="TIL"/>
    <property type="match status" value="8"/>
</dbReference>
<evidence type="ECO:0000313" key="4">
    <source>
        <dbReference type="EnsemblMetazoa" id="XP_050515409.1"/>
    </source>
</evidence>
<proteinExistence type="predicted"/>
<feature type="domain" description="TIL" evidence="3">
    <location>
        <begin position="108"/>
        <end position="168"/>
    </location>
</feature>
<dbReference type="GeneID" id="126890477"/>
<organism evidence="4 5">
    <name type="scientific">Diabrotica virgifera virgifera</name>
    <name type="common">western corn rootworm</name>
    <dbReference type="NCBI Taxonomy" id="50390"/>
    <lineage>
        <taxon>Eukaryota</taxon>
        <taxon>Metazoa</taxon>
        <taxon>Ecdysozoa</taxon>
        <taxon>Arthropoda</taxon>
        <taxon>Hexapoda</taxon>
        <taxon>Insecta</taxon>
        <taxon>Pterygota</taxon>
        <taxon>Neoptera</taxon>
        <taxon>Endopterygota</taxon>
        <taxon>Coleoptera</taxon>
        <taxon>Polyphaga</taxon>
        <taxon>Cucujiformia</taxon>
        <taxon>Chrysomeloidea</taxon>
        <taxon>Chrysomelidae</taxon>
        <taxon>Galerucinae</taxon>
        <taxon>Diabroticina</taxon>
        <taxon>Diabroticites</taxon>
        <taxon>Diabrotica</taxon>
    </lineage>
</organism>
<dbReference type="InterPro" id="IPR002919">
    <property type="entry name" value="TIL_dom"/>
</dbReference>
<dbReference type="RefSeq" id="XP_050515409.1">
    <property type="nucleotide sequence ID" value="XM_050659452.1"/>
</dbReference>
<dbReference type="Pfam" id="PF01826">
    <property type="entry name" value="TIL"/>
    <property type="match status" value="2"/>
</dbReference>
<reference evidence="4" key="1">
    <citation type="submission" date="2025-05" db="UniProtKB">
        <authorList>
            <consortium name="EnsemblMetazoa"/>
        </authorList>
    </citation>
    <scope>IDENTIFICATION</scope>
</reference>
<protein>
    <recommendedName>
        <fullName evidence="3">TIL domain-containing protein</fullName>
    </recommendedName>
</protein>
<keyword evidence="1" id="KW-0646">Protease inhibitor</keyword>
<sequence length="560" mass="61875">MYILRINTEKLVETKKERKFRMEKVLFVLMALCLCQGSLGQLCRCPRGEIWNNCASCDPEATCQNRIPEAPGICPAVCQQRCECDSKNGLIRDQISGACVPIDKCPGCSRGEIWNECASCTPEPTCQNRTSQIPKICPDVCYPRCECDANAGFIRDAISGQCIPREQCPGKRCPRGEIWNNCASCDPEATCQNRIPEAPGICPAVCQQRCECDSKNGLIRDQISGACVPIDKCPGCSRGEIWNECASCNPEPTCQNRTSQIPKICPDVCYPRCECDANAGFIRDAISGQCIPREQCPAGQCGPLEVLNECASPCAPERTCRNQSPDVPDSCILPCEQRCECDEKRGLIRDEETGKCIDIRKCQAGHCGPLEVFNECASPCVPERTCQRQSPIGPDACILSCEQRCECDEKQGLIRDEESGNCIDIGKCQGRCGPLEVFNECASPCLPERTCQYQFPVAPKVCILSCEQRCECDRNQGLIRDKQSGECIDIGKCEDRCSRNQFWGCRRCCPEATCDNPNPPPCSRPCPKICINECLCNKGYVRNTRTGECVLSRQCPRLVG</sequence>
<name>A0ABM5KYZ6_DIAVI</name>
<evidence type="ECO:0000256" key="1">
    <source>
        <dbReference type="ARBA" id="ARBA00022690"/>
    </source>
</evidence>